<evidence type="ECO:0000256" key="3">
    <source>
        <dbReference type="ARBA" id="ARBA00022692"/>
    </source>
</evidence>
<dbReference type="PANTHER" id="PTHR33545:SF5">
    <property type="entry name" value="UPF0750 MEMBRANE PROTEIN YITT"/>
    <property type="match status" value="1"/>
</dbReference>
<keyword evidence="5 6" id="KW-0472">Membrane</keyword>
<feature type="transmembrane region" description="Helical" evidence="6">
    <location>
        <begin position="61"/>
        <end position="78"/>
    </location>
</feature>
<keyword evidence="4 6" id="KW-1133">Transmembrane helix</keyword>
<name>A0ABS7A907_9PROT</name>
<dbReference type="PANTHER" id="PTHR33545">
    <property type="entry name" value="UPF0750 MEMBRANE PROTEIN YITT-RELATED"/>
    <property type="match status" value="1"/>
</dbReference>
<evidence type="ECO:0000256" key="5">
    <source>
        <dbReference type="ARBA" id="ARBA00023136"/>
    </source>
</evidence>
<keyword evidence="2" id="KW-1003">Cell membrane</keyword>
<dbReference type="Pfam" id="PF02588">
    <property type="entry name" value="YitT_membrane"/>
    <property type="match status" value="1"/>
</dbReference>
<proteinExistence type="predicted"/>
<feature type="transmembrane region" description="Helical" evidence="6">
    <location>
        <begin position="129"/>
        <end position="151"/>
    </location>
</feature>
<sequence length="185" mass="19657">MGALLVSVGLQFYAQATLLTGGVAGAALLLHYATGHGFDALFVLINLPFYVLAVRRMGWKPAIRTFIAVALVSWLMRMEPDWMGFAHLSPVFAAVAGGGAMGVGLLILFRHRTGLGGVNLVALYIQERIGWRAGYVQLGIDATIMAAALLFLPPGKVALSLAGTAIMNLVLAINHRPGRYLAISL</sequence>
<comment type="subcellular location">
    <subcellularLocation>
        <location evidence="1">Cell membrane</location>
        <topology evidence="1">Multi-pass membrane protein</topology>
    </subcellularLocation>
</comment>
<comment type="caution">
    <text evidence="7">The sequence shown here is derived from an EMBL/GenBank/DDBJ whole genome shotgun (WGS) entry which is preliminary data.</text>
</comment>
<feature type="transmembrane region" description="Helical" evidence="6">
    <location>
        <begin position="36"/>
        <end position="54"/>
    </location>
</feature>
<gene>
    <name evidence="7" type="ORF">KPL78_12355</name>
</gene>
<evidence type="ECO:0000313" key="7">
    <source>
        <dbReference type="EMBL" id="MBW6398648.1"/>
    </source>
</evidence>
<dbReference type="InterPro" id="IPR003740">
    <property type="entry name" value="YitT"/>
</dbReference>
<feature type="transmembrane region" description="Helical" evidence="6">
    <location>
        <begin position="90"/>
        <end position="109"/>
    </location>
</feature>
<accession>A0ABS7A907</accession>
<keyword evidence="8" id="KW-1185">Reference proteome</keyword>
<evidence type="ECO:0000256" key="1">
    <source>
        <dbReference type="ARBA" id="ARBA00004651"/>
    </source>
</evidence>
<keyword evidence="3 6" id="KW-0812">Transmembrane</keyword>
<organism evidence="7 8">
    <name type="scientific">Roseomonas alba</name>
    <dbReference type="NCBI Taxonomy" id="2846776"/>
    <lineage>
        <taxon>Bacteria</taxon>
        <taxon>Pseudomonadati</taxon>
        <taxon>Pseudomonadota</taxon>
        <taxon>Alphaproteobacteria</taxon>
        <taxon>Acetobacterales</taxon>
        <taxon>Roseomonadaceae</taxon>
        <taxon>Roseomonas</taxon>
    </lineage>
</organism>
<dbReference type="EMBL" id="JAHYBZ010000004">
    <property type="protein sequence ID" value="MBW6398648.1"/>
    <property type="molecule type" value="Genomic_DNA"/>
</dbReference>
<evidence type="ECO:0000313" key="8">
    <source>
        <dbReference type="Proteomes" id="UP001196565"/>
    </source>
</evidence>
<reference evidence="7 8" key="1">
    <citation type="submission" date="2021-07" db="EMBL/GenBank/DDBJ databases">
        <authorList>
            <person name="So Y."/>
        </authorList>
    </citation>
    <scope>NUCLEOTIDE SEQUENCE [LARGE SCALE GENOMIC DNA]</scope>
    <source>
        <strain evidence="7 8">HJA6</strain>
    </source>
</reference>
<protein>
    <submittedName>
        <fullName evidence="7">YitT family protein</fullName>
    </submittedName>
</protein>
<dbReference type="InterPro" id="IPR051461">
    <property type="entry name" value="UPF0750_membrane"/>
</dbReference>
<evidence type="ECO:0000256" key="4">
    <source>
        <dbReference type="ARBA" id="ARBA00022989"/>
    </source>
</evidence>
<evidence type="ECO:0000256" key="6">
    <source>
        <dbReference type="SAM" id="Phobius"/>
    </source>
</evidence>
<evidence type="ECO:0000256" key="2">
    <source>
        <dbReference type="ARBA" id="ARBA00022475"/>
    </source>
</evidence>
<feature type="transmembrane region" description="Helical" evidence="6">
    <location>
        <begin position="157"/>
        <end position="174"/>
    </location>
</feature>
<dbReference type="Proteomes" id="UP001196565">
    <property type="component" value="Unassembled WGS sequence"/>
</dbReference>